<dbReference type="PANTHER" id="PTHR30432">
    <property type="entry name" value="TRANSCRIPTIONAL REGULATOR MODE"/>
    <property type="match status" value="1"/>
</dbReference>
<name>A0A1G9SMT3_9BACT</name>
<protein>
    <submittedName>
        <fullName evidence="1">Molybdate transport system regulatory protein</fullName>
    </submittedName>
</protein>
<dbReference type="PANTHER" id="PTHR30432:SF1">
    <property type="entry name" value="DNA-BINDING TRANSCRIPTIONAL DUAL REGULATOR MODE"/>
    <property type="match status" value="1"/>
</dbReference>
<dbReference type="EMBL" id="FNGS01000006">
    <property type="protein sequence ID" value="SDM36778.1"/>
    <property type="molecule type" value="Genomic_DNA"/>
</dbReference>
<keyword evidence="2" id="KW-1185">Reference proteome</keyword>
<dbReference type="AlphaFoldDB" id="A0A1G9SMT3"/>
<accession>A0A1G9SMT3</accession>
<dbReference type="InterPro" id="IPR036390">
    <property type="entry name" value="WH_DNA-bd_sf"/>
</dbReference>
<organism evidence="1 2">
    <name type="scientific">Siphonobacter aquaeclarae</name>
    <dbReference type="NCBI Taxonomy" id="563176"/>
    <lineage>
        <taxon>Bacteria</taxon>
        <taxon>Pseudomonadati</taxon>
        <taxon>Bacteroidota</taxon>
        <taxon>Cytophagia</taxon>
        <taxon>Cytophagales</taxon>
        <taxon>Cytophagaceae</taxon>
        <taxon>Siphonobacter</taxon>
    </lineage>
</organism>
<evidence type="ECO:0000313" key="2">
    <source>
        <dbReference type="Proteomes" id="UP000198901"/>
    </source>
</evidence>
<sequence>MSLVEEMPANPDFYTMKFQLNGRIWIEGDERFIGIGRWELLTHIRETGSLSASAKAMGMSYKRAWDLVQSMNKQAPEPLVVTQTGGEKGGGSVLSAEGLRWLERYGELHRRFRHFLETECADLLP</sequence>
<gene>
    <name evidence="1" type="ORF">SAMN04488090_3232</name>
</gene>
<dbReference type="STRING" id="563176.SAMN04488090_3232"/>
<proteinExistence type="predicted"/>
<evidence type="ECO:0000313" key="1">
    <source>
        <dbReference type="EMBL" id="SDM36778.1"/>
    </source>
</evidence>
<reference evidence="1 2" key="1">
    <citation type="submission" date="2016-10" db="EMBL/GenBank/DDBJ databases">
        <authorList>
            <person name="de Groot N.N."/>
        </authorList>
    </citation>
    <scope>NUCLEOTIDE SEQUENCE [LARGE SCALE GENOMIC DNA]</scope>
    <source>
        <strain evidence="1 2">DSM 21668</strain>
    </source>
</reference>
<dbReference type="SUPFAM" id="SSF46785">
    <property type="entry name" value="Winged helix' DNA-binding domain"/>
    <property type="match status" value="1"/>
</dbReference>
<dbReference type="InterPro" id="IPR051815">
    <property type="entry name" value="Molybdate_resp_trans_reg"/>
</dbReference>
<dbReference type="Proteomes" id="UP000198901">
    <property type="component" value="Unassembled WGS sequence"/>
</dbReference>
<dbReference type="InterPro" id="IPR036388">
    <property type="entry name" value="WH-like_DNA-bd_sf"/>
</dbReference>
<dbReference type="Gene3D" id="1.10.10.10">
    <property type="entry name" value="Winged helix-like DNA-binding domain superfamily/Winged helix DNA-binding domain"/>
    <property type="match status" value="1"/>
</dbReference>